<evidence type="ECO:0000256" key="1">
    <source>
        <dbReference type="SAM" id="SignalP"/>
    </source>
</evidence>
<feature type="chain" id="PRO_5012171732" evidence="1">
    <location>
        <begin position="29"/>
        <end position="50"/>
    </location>
</feature>
<feature type="signal peptide" evidence="1">
    <location>
        <begin position="1"/>
        <end position="28"/>
    </location>
</feature>
<evidence type="ECO:0000313" key="2">
    <source>
        <dbReference type="EMBL" id="ASQ46447.1"/>
    </source>
</evidence>
<name>A0A222P3P9_9GAMM</name>
<keyword evidence="1" id="KW-0732">Signal</keyword>
<accession>A0A222P3P9</accession>
<evidence type="ECO:0000313" key="3">
    <source>
        <dbReference type="Proteomes" id="UP000201728"/>
    </source>
</evidence>
<dbReference type="AlphaFoldDB" id="A0A222P3P9"/>
<organism evidence="2 3">
    <name type="scientific">Legionella clemsonensis</name>
    <dbReference type="NCBI Taxonomy" id="1867846"/>
    <lineage>
        <taxon>Bacteria</taxon>
        <taxon>Pseudomonadati</taxon>
        <taxon>Pseudomonadota</taxon>
        <taxon>Gammaproteobacteria</taxon>
        <taxon>Legionellales</taxon>
        <taxon>Legionellaceae</taxon>
        <taxon>Legionella</taxon>
    </lineage>
</organism>
<dbReference type="KEGG" id="lcd:clem_09485"/>
<sequence>MSYKIQQRARKIIFFFLLTFGYLPLATAQTDCTPILQLPTAINKPENYTA</sequence>
<dbReference type="Proteomes" id="UP000201728">
    <property type="component" value="Chromosome"/>
</dbReference>
<reference evidence="3" key="1">
    <citation type="submission" date="2016-07" db="EMBL/GenBank/DDBJ databases">
        <authorList>
            <person name="Florea S."/>
            <person name="Webb J.S."/>
            <person name="Jaromczyk J."/>
            <person name="Schardl C.L."/>
        </authorList>
    </citation>
    <scope>NUCLEOTIDE SEQUENCE [LARGE SCALE GENOMIC DNA]</scope>
    <source>
        <strain evidence="3">CDC-D5610</strain>
    </source>
</reference>
<dbReference type="RefSeq" id="WP_157698221.1">
    <property type="nucleotide sequence ID" value="NZ_CP016397.1"/>
</dbReference>
<keyword evidence="3" id="KW-1185">Reference proteome</keyword>
<protein>
    <submittedName>
        <fullName evidence="2">Uncharacterized protein</fullName>
    </submittedName>
</protein>
<dbReference type="EMBL" id="CP016397">
    <property type="protein sequence ID" value="ASQ46447.1"/>
    <property type="molecule type" value="Genomic_DNA"/>
</dbReference>
<proteinExistence type="predicted"/>
<gene>
    <name evidence="2" type="ORF">clem_09485</name>
</gene>